<reference evidence="1" key="1">
    <citation type="journal article" date="2022" name="bioRxiv">
        <title>Sequencing and chromosome-scale assembly of the giantPleurodeles waltlgenome.</title>
        <authorList>
            <person name="Brown T."/>
            <person name="Elewa A."/>
            <person name="Iarovenko S."/>
            <person name="Subramanian E."/>
            <person name="Araus A.J."/>
            <person name="Petzold A."/>
            <person name="Susuki M."/>
            <person name="Suzuki K.-i.T."/>
            <person name="Hayashi T."/>
            <person name="Toyoda A."/>
            <person name="Oliveira C."/>
            <person name="Osipova E."/>
            <person name="Leigh N.D."/>
            <person name="Simon A."/>
            <person name="Yun M.H."/>
        </authorList>
    </citation>
    <scope>NUCLEOTIDE SEQUENCE</scope>
    <source>
        <strain evidence="1">20211129_DDA</strain>
        <tissue evidence="1">Liver</tissue>
    </source>
</reference>
<dbReference type="Proteomes" id="UP001066276">
    <property type="component" value="Chromosome 3_2"/>
</dbReference>
<dbReference type="EMBL" id="JANPWB010000006">
    <property type="protein sequence ID" value="KAJ1180008.1"/>
    <property type="molecule type" value="Genomic_DNA"/>
</dbReference>
<organism evidence="1 2">
    <name type="scientific">Pleurodeles waltl</name>
    <name type="common">Iberian ribbed newt</name>
    <dbReference type="NCBI Taxonomy" id="8319"/>
    <lineage>
        <taxon>Eukaryota</taxon>
        <taxon>Metazoa</taxon>
        <taxon>Chordata</taxon>
        <taxon>Craniata</taxon>
        <taxon>Vertebrata</taxon>
        <taxon>Euteleostomi</taxon>
        <taxon>Amphibia</taxon>
        <taxon>Batrachia</taxon>
        <taxon>Caudata</taxon>
        <taxon>Salamandroidea</taxon>
        <taxon>Salamandridae</taxon>
        <taxon>Pleurodelinae</taxon>
        <taxon>Pleurodeles</taxon>
    </lineage>
</organism>
<sequence length="98" mass="11228">MREIATLLYVFRLSHSKCEPLASIFKCRVRVRKKLVDNEDGLPPINYNFGGHFGVVRIQKKLVDNEDGLPPIPYDCGGHFKVVVLILRSFQLTHKPHT</sequence>
<comment type="caution">
    <text evidence="1">The sequence shown here is derived from an EMBL/GenBank/DDBJ whole genome shotgun (WGS) entry which is preliminary data.</text>
</comment>
<proteinExistence type="predicted"/>
<evidence type="ECO:0000313" key="2">
    <source>
        <dbReference type="Proteomes" id="UP001066276"/>
    </source>
</evidence>
<name>A0AAV7TWJ5_PLEWA</name>
<protein>
    <submittedName>
        <fullName evidence="1">Uncharacterized protein</fullName>
    </submittedName>
</protein>
<dbReference type="AlphaFoldDB" id="A0AAV7TWJ5"/>
<evidence type="ECO:0000313" key="1">
    <source>
        <dbReference type="EMBL" id="KAJ1180008.1"/>
    </source>
</evidence>
<keyword evidence="2" id="KW-1185">Reference proteome</keyword>
<accession>A0AAV7TWJ5</accession>
<gene>
    <name evidence="1" type="ORF">NDU88_005236</name>
</gene>